<feature type="compositionally biased region" description="Polar residues" evidence="1">
    <location>
        <begin position="1404"/>
        <end position="1414"/>
    </location>
</feature>
<dbReference type="EMBL" id="MU839837">
    <property type="protein sequence ID" value="KAK1753821.1"/>
    <property type="molecule type" value="Genomic_DNA"/>
</dbReference>
<evidence type="ECO:0000256" key="1">
    <source>
        <dbReference type="SAM" id="MobiDB-lite"/>
    </source>
</evidence>
<evidence type="ECO:0000313" key="3">
    <source>
        <dbReference type="Proteomes" id="UP001239445"/>
    </source>
</evidence>
<feature type="compositionally biased region" description="Low complexity" evidence="1">
    <location>
        <begin position="1343"/>
        <end position="1387"/>
    </location>
</feature>
<organism evidence="2 3">
    <name type="scientific">Echria macrotheca</name>
    <dbReference type="NCBI Taxonomy" id="438768"/>
    <lineage>
        <taxon>Eukaryota</taxon>
        <taxon>Fungi</taxon>
        <taxon>Dikarya</taxon>
        <taxon>Ascomycota</taxon>
        <taxon>Pezizomycotina</taxon>
        <taxon>Sordariomycetes</taxon>
        <taxon>Sordariomycetidae</taxon>
        <taxon>Sordariales</taxon>
        <taxon>Schizotheciaceae</taxon>
        <taxon>Echria</taxon>
    </lineage>
</organism>
<comment type="caution">
    <text evidence="2">The sequence shown here is derived from an EMBL/GenBank/DDBJ whole genome shotgun (WGS) entry which is preliminary data.</text>
</comment>
<feature type="region of interest" description="Disordered" evidence="1">
    <location>
        <begin position="1327"/>
        <end position="1439"/>
    </location>
</feature>
<name>A0AAJ0F3S6_9PEZI</name>
<keyword evidence="3" id="KW-1185">Reference proteome</keyword>
<evidence type="ECO:0000313" key="2">
    <source>
        <dbReference type="EMBL" id="KAK1753821.1"/>
    </source>
</evidence>
<accession>A0AAJ0F3S6</accession>
<sequence length="1453" mass="160138">MGTGEMEVEWPASDYLEPEGSFTLRFACPFVKRDPALHVKLGCHGPGWTSVHQVRMHIFRRHLMRLTCNRCFESFASPQDLMNHQRSNVPCEMDYTGPTNFINSEAKDLLRSLPLSGGSPVDKWQEMYSIIFPGEVVPTPFYDDGSMPVQQSFKPHSGPQKPTQQAQGLGFVSLDTEFVTNTQKMQPETENSMTTDDPLSPGGPFFDFRLYYSGNPRDDDLDSWTSSIQVSASWLDDDNPGYSTDEKGLGLVDDDAPLSQHAKLNPGSYPGYSVLRWPDSRQDHAHANDDSGYGSLAAKSVALGSLDTVQEPEEAAVETMLPSADEDNRTLFSGATSLLQNADVDKYILAFANELASWIPPEFVTSNPVEVEQDLDSLLKAFAIRLGYESRGHLERQLMYLVYRFRSEIIKCLNSKVLSQIQGISDLESDAGSCESRQPFDPNPGMGLQEKMNLMWHRESNTIDLDDSGSDQEVDPNGLDFLGGLNDDDSDFDDFEIPEAAKYREVLTEATAYQWLRSTLKATSLLQVPDAHGEFDYRRTIREPIIQAAGGAGGGPRKLSRKQIQELHMHITVDWDPRSFSQEQQYEFPLSRVLAQSITLTGCGNNLQAATCEEYLQQTWPETGRPLLALLQKCADNGSNPCDVALQDKTWLKACFTNGKLAIDVVGNAFSVAEIAEQVAWMSAALRSSPDDKAAAYCTAHLAELHVTNSPTMAHHGSVAVYTGFCTIEFKMELLQDADLAVSGRCWRGIFGNPVIVRGYPILSRAEADTGLEIPLDMVAGLTKCQRIVNFAGTTYLKGFAAMLAAVQVVGNTVLWHLCYNPDGAYISYEDDRIQRPDNPHTLFLGEMKSSRHIVGWTNSVKNAVGAPDANYNIEWTGLPSPSSTHVLEKVSLSGSPPFITPGVSFVIGVKDKPLHLGFGSDGDYMGNLITIGKRYFVLYDAEERRAWLIDGVSAVLHLLRAYLQFYKEDDRVGEYFVFDSQNIEEARSDRAYTGAKAAYDVLTNPKNQNLPLYRKQSVVSEERIAKSVEKLEVEDTATIRTTASHFTLGERVEQICHVLLQSTAYYDDLNSKSGYGWRFRSSPKHQIEGFEFMDIATRNDSLGPKVATVQAMSVGWVHLVRSLRAVPLFGVGFGELFQPIARQGSPHGCCRATASVPIGKDFLAVYGADLEDMLRTGGSRRRNPWRLAGNVHWHSPDGIGFEKCRCHAFDEHQADQPTTPLPQPAEPLSQQTDEAVIETDLTQPKPRKRKGLKGLLSMFGQDSKRADSDHRSSENSPAHVAQVLIPATFPQLYGRGLRSPPKIVSTGAVIFGHCWKFPLRWSLTGDAPPTEGGPDAEPDDVATLLSDSGLGTSTGGEEASSLDANSQSPATATPATETPVTTPPSSCEHLSRQRRSREPDSVDVSSTARSGLSSWGPGASKQAGKRAREHDGDDDQYGFGLARKIKRLRGGN</sequence>
<protein>
    <recommendedName>
        <fullName evidence="4">C2H2-type domain-containing protein</fullName>
    </recommendedName>
</protein>
<gene>
    <name evidence="2" type="ORF">QBC47DRAFT_387182</name>
</gene>
<proteinExistence type="predicted"/>
<evidence type="ECO:0008006" key="4">
    <source>
        <dbReference type="Google" id="ProtNLM"/>
    </source>
</evidence>
<dbReference type="Proteomes" id="UP001239445">
    <property type="component" value="Unassembled WGS sequence"/>
</dbReference>
<dbReference type="PANTHER" id="PTHR38166">
    <property type="entry name" value="C2H2-TYPE DOMAIN-CONTAINING PROTEIN-RELATED"/>
    <property type="match status" value="1"/>
</dbReference>
<dbReference type="PANTHER" id="PTHR38166:SF1">
    <property type="entry name" value="C2H2-TYPE DOMAIN-CONTAINING PROTEIN"/>
    <property type="match status" value="1"/>
</dbReference>
<reference evidence="2" key="1">
    <citation type="submission" date="2023-06" db="EMBL/GenBank/DDBJ databases">
        <title>Genome-scale phylogeny and comparative genomics of the fungal order Sordariales.</title>
        <authorList>
            <consortium name="Lawrence Berkeley National Laboratory"/>
            <person name="Hensen N."/>
            <person name="Bonometti L."/>
            <person name="Westerberg I."/>
            <person name="Brannstrom I.O."/>
            <person name="Guillou S."/>
            <person name="Cros-Aarteil S."/>
            <person name="Calhoun S."/>
            <person name="Haridas S."/>
            <person name="Kuo A."/>
            <person name="Mondo S."/>
            <person name="Pangilinan J."/>
            <person name="Riley R."/>
            <person name="Labutti K."/>
            <person name="Andreopoulos B."/>
            <person name="Lipzen A."/>
            <person name="Chen C."/>
            <person name="Yanf M."/>
            <person name="Daum C."/>
            <person name="Ng V."/>
            <person name="Clum A."/>
            <person name="Steindorff A."/>
            <person name="Ohm R."/>
            <person name="Martin F."/>
            <person name="Silar P."/>
            <person name="Natvig D."/>
            <person name="Lalanne C."/>
            <person name="Gautier V."/>
            <person name="Ament-Velasquez S.L."/>
            <person name="Kruys A."/>
            <person name="Hutchinson M.I."/>
            <person name="Powell A.J."/>
            <person name="Barry K."/>
            <person name="Miller A.N."/>
            <person name="Grigoriev I.V."/>
            <person name="Debuchy R."/>
            <person name="Gladieux P."/>
            <person name="Thoren M.H."/>
            <person name="Johannesson H."/>
        </authorList>
    </citation>
    <scope>NUCLEOTIDE SEQUENCE</scope>
    <source>
        <strain evidence="2">PSN4</strain>
    </source>
</reference>